<evidence type="ECO:0000313" key="17">
    <source>
        <dbReference type="EMBL" id="AFN76028.1"/>
    </source>
</evidence>
<dbReference type="HOGENOM" id="CLU_286325_0_0_10"/>
<keyword evidence="10" id="KW-0418">Kinase</keyword>
<dbReference type="eggNOG" id="COG0574">
    <property type="taxonomic scope" value="Bacteria"/>
</dbReference>
<dbReference type="InterPro" id="IPR043519">
    <property type="entry name" value="NT_sf"/>
</dbReference>
<evidence type="ECO:0000256" key="6">
    <source>
        <dbReference type="ARBA" id="ARBA00021623"/>
    </source>
</evidence>
<evidence type="ECO:0000256" key="5">
    <source>
        <dbReference type="ARBA" id="ARBA00011996"/>
    </source>
</evidence>
<dbReference type="InterPro" id="IPR013815">
    <property type="entry name" value="ATP_grasp_subdomain_1"/>
</dbReference>
<dbReference type="InterPro" id="IPR002934">
    <property type="entry name" value="Polymerase_NTP_transf_dom"/>
</dbReference>
<gene>
    <name evidence="17" type="ordered locus">MROS_2798</name>
</gene>
<dbReference type="OrthoDB" id="9812167at2"/>
<evidence type="ECO:0000313" key="18">
    <source>
        <dbReference type="Proteomes" id="UP000009011"/>
    </source>
</evidence>
<dbReference type="Gene3D" id="3.30.470.20">
    <property type="entry name" value="ATP-grasp fold, B domain"/>
    <property type="match status" value="1"/>
</dbReference>
<dbReference type="EMBL" id="CP003557">
    <property type="protein sequence ID" value="AFN76028.1"/>
    <property type="molecule type" value="Genomic_DNA"/>
</dbReference>
<dbReference type="GO" id="GO:0005524">
    <property type="term" value="F:ATP binding"/>
    <property type="evidence" value="ECO:0007669"/>
    <property type="project" value="UniProtKB-KW"/>
</dbReference>
<dbReference type="PANTHER" id="PTHR43030">
    <property type="entry name" value="PHOSPHOENOLPYRUVATE SYNTHASE"/>
    <property type="match status" value="1"/>
</dbReference>
<dbReference type="UniPathway" id="UPA00138"/>
<keyword evidence="8" id="KW-0479">Metal-binding</keyword>
<dbReference type="GO" id="GO:0046872">
    <property type="term" value="F:metal ion binding"/>
    <property type="evidence" value="ECO:0007669"/>
    <property type="project" value="UniProtKB-KW"/>
</dbReference>
<dbReference type="PATRIC" id="fig|1191523.3.peg.2934"/>
<evidence type="ECO:0000259" key="15">
    <source>
        <dbReference type="Pfam" id="PF01326"/>
    </source>
</evidence>
<organism evidence="17 18">
    <name type="scientific">Melioribacter roseus (strain DSM 23840 / JCM 17771 / VKM B-2668 / P3M-2)</name>
    <dbReference type="NCBI Taxonomy" id="1191523"/>
    <lineage>
        <taxon>Bacteria</taxon>
        <taxon>Pseudomonadati</taxon>
        <taxon>Ignavibacteriota</taxon>
        <taxon>Ignavibacteria</taxon>
        <taxon>Ignavibacteriales</taxon>
        <taxon>Melioribacteraceae</taxon>
        <taxon>Melioribacter</taxon>
    </lineage>
</organism>
<dbReference type="GO" id="GO:0008986">
    <property type="term" value="F:pyruvate, water dikinase activity"/>
    <property type="evidence" value="ECO:0007669"/>
    <property type="project" value="UniProtKB-EC"/>
</dbReference>
<dbReference type="Gene3D" id="3.30.460.10">
    <property type="entry name" value="Beta Polymerase, domain 2"/>
    <property type="match status" value="1"/>
</dbReference>
<evidence type="ECO:0000256" key="9">
    <source>
        <dbReference type="ARBA" id="ARBA00022741"/>
    </source>
</evidence>
<proteinExistence type="inferred from homology"/>
<name>I7A488_MELRP</name>
<sequence>MTAENKPIEILMTELQERTKELNCLYTIEDTLNRSEISLRQAFHTVINTIPSAFLYPNYCKSRIIYGDIVYQTEEFPESKWMISEDIKVQDKTVGRIEVYYLEGVPAKDGSPFLKEEVRLIKTIADRLGHFILHNKLKNVINELQTVRQSVGKTARGEWKVVLDMIRKTDPNLFMSLMRKLLHLLCWKGVEEAELLMKHTSIARKIKIGLNDDVEKEDENKPTKVERIVNYDEYVDTIQRLADENLPDEVILSKIQKWIQEDKSSALIKVVDNQDTSLTEIAEALRKYYHLAPEKFELPPQTIKGLRVSLLRRFFTDQLSFISIAKEYVKLTDFYKLIDKMIFPPQSHGKLGGKSAGLFVASHILRKEASNNDLLKNIKVPNTWYITSDGILNFMQHNNLEEVLEQKYKEIEEVRIEYPHIVQLFKNSEFPPDIVKGLSVALDDFGDVPLVVRSSSLLEDQMDASFSGKYKSLFLANQGSKAERLAALMDAIAEVYASTFSPDPIEYRAERGLLDFHEEMGIMIQEVIGKRVGDYFIPAYAGVAFSVNEFRWSPRIKREDGLLRIVPGLGTRAVDRLSDDYPILISPGQSSIRVNVTPEEVIRYSPKKVDVINLKTNEFETIELEKLLKEIKRDYPAFDHVFSVLDGGMIRMPSIMDDDKSDYVVTFEGLFAKTDFLKKMDTILKTLQARMKTPVDIEFVSDGNDLYLLQCRPQSRSRETSGDPIPKDIPEEKILFNAKKFVSNGKVPEITHIVYVDPQKYSEITDRNKLLKVGRVIGKLNKILPKRKFILLGPGRWGSRGDIKLGVSVTYSDINNTAMLIEIARKKGNYIPDVSFGTHFFQDLVEANIKYLPLYPDDPGIIFNEKFFNESKNILSEILPEYFYLEDTIKVIDVPASKEGMILRVLMNADLEEAVAIFADPTNEVINETEIKTEVENYSPSDHWRWRLKIAENLAQELDADKMGVKGIYLFGSVKNAVSGPGSDIDLIIHIDENKCPRKELAAWLEGWSLCLSQINYMRTGIKSDGLLDVHFITDEDIKNKTSYAVKINALTDAAKPLKVIEKSD</sequence>
<keyword evidence="7" id="KW-0808">Transferase</keyword>
<protein>
    <recommendedName>
        <fullName evidence="6">Phosphoenolpyruvate synthase</fullName>
        <ecNumber evidence="5">2.7.9.2</ecNumber>
    </recommendedName>
    <alternativeName>
        <fullName evidence="13">Pyruvate, water dikinase</fullName>
    </alternativeName>
</protein>
<feature type="domain" description="Polymerase nucleotidyl transferase" evidence="16">
    <location>
        <begin position="957"/>
        <end position="1005"/>
    </location>
</feature>
<dbReference type="KEGG" id="mro:MROS_2798"/>
<evidence type="ECO:0000256" key="13">
    <source>
        <dbReference type="ARBA" id="ARBA00033470"/>
    </source>
</evidence>
<dbReference type="Pfam" id="PF01909">
    <property type="entry name" value="NTP_transf_2"/>
    <property type="match status" value="1"/>
</dbReference>
<dbReference type="GO" id="GO:0016779">
    <property type="term" value="F:nucleotidyltransferase activity"/>
    <property type="evidence" value="ECO:0007669"/>
    <property type="project" value="InterPro"/>
</dbReference>
<dbReference type="Proteomes" id="UP000009011">
    <property type="component" value="Chromosome"/>
</dbReference>
<keyword evidence="9" id="KW-0547">Nucleotide-binding</keyword>
<keyword evidence="17" id="KW-0670">Pyruvate</keyword>
<dbReference type="PANTHER" id="PTHR43030:SF1">
    <property type="entry name" value="PHOSPHOENOLPYRUVATE SYNTHASE"/>
    <property type="match status" value="1"/>
</dbReference>
<dbReference type="Gene3D" id="3.30.1490.20">
    <property type="entry name" value="ATP-grasp fold, A domain"/>
    <property type="match status" value="1"/>
</dbReference>
<dbReference type="GO" id="GO:0006094">
    <property type="term" value="P:gluconeogenesis"/>
    <property type="evidence" value="ECO:0007669"/>
    <property type="project" value="UniProtKB-UniPathway"/>
</dbReference>
<dbReference type="STRING" id="1191523.MROS_2798"/>
<dbReference type="Pfam" id="PF01326">
    <property type="entry name" value="PPDK_N"/>
    <property type="match status" value="1"/>
</dbReference>
<dbReference type="AlphaFoldDB" id="I7A488"/>
<dbReference type="InterPro" id="IPR002192">
    <property type="entry name" value="PPDK_AMP/ATP-bd"/>
</dbReference>
<keyword evidence="12" id="KW-0460">Magnesium</keyword>
<evidence type="ECO:0000256" key="3">
    <source>
        <dbReference type="ARBA" id="ARBA00004742"/>
    </source>
</evidence>
<evidence type="ECO:0000259" key="16">
    <source>
        <dbReference type="Pfam" id="PF01909"/>
    </source>
</evidence>
<dbReference type="SUPFAM" id="SSF81301">
    <property type="entry name" value="Nucleotidyltransferase"/>
    <property type="match status" value="1"/>
</dbReference>
<evidence type="ECO:0000256" key="10">
    <source>
        <dbReference type="ARBA" id="ARBA00022777"/>
    </source>
</evidence>
<reference evidence="17 18" key="1">
    <citation type="journal article" date="2013" name="PLoS ONE">
        <title>Genomic analysis of Melioribacter roseus, facultatively anaerobic organotrophic bacterium representing a novel deep lineage within Bacteriodetes/Chlorobi group.</title>
        <authorList>
            <person name="Kadnikov V.V."/>
            <person name="Mardanov A.V."/>
            <person name="Podosokorskaya O.A."/>
            <person name="Gavrilov S.N."/>
            <person name="Kublanov I.V."/>
            <person name="Beletsky A.V."/>
            <person name="Bonch-Osmolovskaya E.A."/>
            <person name="Ravin N.V."/>
        </authorList>
    </citation>
    <scope>NUCLEOTIDE SEQUENCE [LARGE SCALE GENOMIC DNA]</scope>
    <source>
        <strain evidence="18">JCM 17771 / P3M-2</strain>
    </source>
</reference>
<evidence type="ECO:0000256" key="14">
    <source>
        <dbReference type="ARBA" id="ARBA00047700"/>
    </source>
</evidence>
<evidence type="ECO:0000256" key="2">
    <source>
        <dbReference type="ARBA" id="ARBA00002988"/>
    </source>
</evidence>
<dbReference type="EC" id="2.7.9.2" evidence="5"/>
<evidence type="ECO:0000256" key="11">
    <source>
        <dbReference type="ARBA" id="ARBA00022840"/>
    </source>
</evidence>
<evidence type="ECO:0000256" key="4">
    <source>
        <dbReference type="ARBA" id="ARBA00007837"/>
    </source>
</evidence>
<comment type="pathway">
    <text evidence="3">Carbohydrate biosynthesis; gluconeogenesis.</text>
</comment>
<comment type="similarity">
    <text evidence="4">Belongs to the PEP-utilizing enzyme family.</text>
</comment>
<comment type="catalytic activity">
    <reaction evidence="14">
        <text>pyruvate + ATP + H2O = phosphoenolpyruvate + AMP + phosphate + 2 H(+)</text>
        <dbReference type="Rhea" id="RHEA:11364"/>
        <dbReference type="ChEBI" id="CHEBI:15361"/>
        <dbReference type="ChEBI" id="CHEBI:15377"/>
        <dbReference type="ChEBI" id="CHEBI:15378"/>
        <dbReference type="ChEBI" id="CHEBI:30616"/>
        <dbReference type="ChEBI" id="CHEBI:43474"/>
        <dbReference type="ChEBI" id="CHEBI:58702"/>
        <dbReference type="ChEBI" id="CHEBI:456215"/>
        <dbReference type="EC" id="2.7.9.2"/>
    </reaction>
</comment>
<evidence type="ECO:0000256" key="1">
    <source>
        <dbReference type="ARBA" id="ARBA00001946"/>
    </source>
</evidence>
<feature type="domain" description="Pyruvate phosphate dikinase AMP/ATP-binding" evidence="15">
    <location>
        <begin position="350"/>
        <end position="732"/>
    </location>
</feature>
<dbReference type="RefSeq" id="WP_014857458.1">
    <property type="nucleotide sequence ID" value="NC_018178.1"/>
</dbReference>
<dbReference type="SUPFAM" id="SSF56059">
    <property type="entry name" value="Glutathione synthetase ATP-binding domain-like"/>
    <property type="match status" value="1"/>
</dbReference>
<evidence type="ECO:0000256" key="8">
    <source>
        <dbReference type="ARBA" id="ARBA00022723"/>
    </source>
</evidence>
<evidence type="ECO:0000256" key="12">
    <source>
        <dbReference type="ARBA" id="ARBA00022842"/>
    </source>
</evidence>
<keyword evidence="18" id="KW-1185">Reference proteome</keyword>
<evidence type="ECO:0000256" key="7">
    <source>
        <dbReference type="ARBA" id="ARBA00022679"/>
    </source>
</evidence>
<comment type="cofactor">
    <cofactor evidence="1">
        <name>Mg(2+)</name>
        <dbReference type="ChEBI" id="CHEBI:18420"/>
    </cofactor>
</comment>
<comment type="function">
    <text evidence="2">Catalyzes the phosphorylation of pyruvate to phosphoenolpyruvate.</text>
</comment>
<keyword evidence="11" id="KW-0067">ATP-binding</keyword>
<accession>I7A488</accession>
<dbReference type="InterPro" id="IPR006319">
    <property type="entry name" value="PEP_synth"/>
</dbReference>